<dbReference type="PANTHER" id="PTHR20854">
    <property type="entry name" value="INOSITOL MONOPHOSPHATASE"/>
    <property type="match status" value="1"/>
</dbReference>
<evidence type="ECO:0000256" key="1">
    <source>
        <dbReference type="ARBA" id="ARBA00022723"/>
    </source>
</evidence>
<accession>A0ABY0EYC8</accession>
<evidence type="ECO:0000313" key="4">
    <source>
        <dbReference type="EMBL" id="RXJ92948.1"/>
    </source>
</evidence>
<keyword evidence="1" id="KW-0479">Metal-binding</keyword>
<comment type="caution">
    <text evidence="4">The sequence shown here is derived from an EMBL/GenBank/DDBJ whole genome shotgun (WGS) entry which is preliminary data.</text>
</comment>
<dbReference type="PROSITE" id="PS00629">
    <property type="entry name" value="IMP_1"/>
    <property type="match status" value="1"/>
</dbReference>
<dbReference type="SUPFAM" id="SSF56655">
    <property type="entry name" value="Carbohydrate phosphatase"/>
    <property type="match status" value="1"/>
</dbReference>
<dbReference type="InterPro" id="IPR020583">
    <property type="entry name" value="Inositol_monoP_metal-BS"/>
</dbReference>
<keyword evidence="2" id="KW-0378">Hydrolase</keyword>
<gene>
    <name evidence="4" type="ORF">CRU87_00215</name>
</gene>
<dbReference type="Pfam" id="PF00459">
    <property type="entry name" value="Inositol_P"/>
    <property type="match status" value="1"/>
</dbReference>
<dbReference type="Gene3D" id="3.30.540.10">
    <property type="entry name" value="Fructose-1,6-Bisphosphatase, subunit A, domain 1"/>
    <property type="match status" value="1"/>
</dbReference>
<dbReference type="Proteomes" id="UP000289132">
    <property type="component" value="Unassembled WGS sequence"/>
</dbReference>
<dbReference type="PANTHER" id="PTHR20854:SF4">
    <property type="entry name" value="INOSITOL-1-MONOPHOSPHATASE-RELATED"/>
    <property type="match status" value="1"/>
</dbReference>
<name>A0ABY0EYC8_9BACT</name>
<evidence type="ECO:0000256" key="2">
    <source>
        <dbReference type="ARBA" id="ARBA00022801"/>
    </source>
</evidence>
<keyword evidence="3" id="KW-0460">Magnesium</keyword>
<sequence length="244" mass="28147">MILKNIKKRVIKANIEILDYIEKSLKKEDFKYTKQIGFGGDETLKIDKIFEDIFIKNLKDYGNIFSEECGFLDFKKELTFIIDPLDGSNNFFSNIPYFGTSVALKKDGKIIAGFVANLANKTLVYKILNKKIKYISLLRGKKIIKVENGSSKVAVFERGYKYPNICKILNDKEMKFRVLGATALSLANARDFTFVLFKGNLREFDIDAGLFISNDLYIKKDEDMVFVTKYKEVFSSFNEIIKQF</sequence>
<dbReference type="InterPro" id="IPR000760">
    <property type="entry name" value="Inositol_monophosphatase-like"/>
</dbReference>
<keyword evidence="5" id="KW-1185">Reference proteome</keyword>
<organism evidence="4 5">
    <name type="scientific">Aliarcobacter trophiarum LMG 25534</name>
    <dbReference type="NCBI Taxonomy" id="1032241"/>
    <lineage>
        <taxon>Bacteria</taxon>
        <taxon>Pseudomonadati</taxon>
        <taxon>Campylobacterota</taxon>
        <taxon>Epsilonproteobacteria</taxon>
        <taxon>Campylobacterales</taxon>
        <taxon>Arcobacteraceae</taxon>
        <taxon>Aliarcobacter</taxon>
    </lineage>
</organism>
<reference evidence="4 5" key="1">
    <citation type="submission" date="2017-10" db="EMBL/GenBank/DDBJ databases">
        <title>Genomics of the genus Arcobacter.</title>
        <authorList>
            <person name="Perez-Cataluna A."/>
            <person name="Figueras M.J."/>
        </authorList>
    </citation>
    <scope>NUCLEOTIDE SEQUENCE [LARGE SCALE GENOMIC DNA]</scope>
    <source>
        <strain evidence="4 5">LMG 25534</strain>
    </source>
</reference>
<dbReference type="EMBL" id="PDKD01000001">
    <property type="protein sequence ID" value="RXJ92948.1"/>
    <property type="molecule type" value="Genomic_DNA"/>
</dbReference>
<protein>
    <submittedName>
        <fullName evidence="4">Inositol phosphatase</fullName>
    </submittedName>
</protein>
<proteinExistence type="predicted"/>
<evidence type="ECO:0000256" key="3">
    <source>
        <dbReference type="ARBA" id="ARBA00022842"/>
    </source>
</evidence>
<evidence type="ECO:0000313" key="5">
    <source>
        <dbReference type="Proteomes" id="UP000289132"/>
    </source>
</evidence>